<sequence>MESQDELTNRIVARKSQLLGWISNHAAKHAPKAIKPEPLPSYLKITTVPVTARAHSGLDLYRADPRNQHIAENARRELRDEAKRHGRAEPTSSELLAHANRAVADAYQKDPEAKAKYDELSRQEKEATALQRQEAKVFSPSKDETGTEVDSEVRKKQLRDLDYSLQGVRQTYAVQTVATIVTIVGTLNETGQLEIIWGASDPSGDDNFGLVDMLEHSRRPFVDEFKECLLKIFPSAQDLAQPVQSEHESPSAAHTCSAPSSGSNTQPALVPHTPHRHSTPSMPTSVQRRYAGSAVTPLRLPQTSTNLRPSRPNFAPVDPILDDDEVLVASSSQAATMALPPTPRITDVNDDVTTPPPISNNVQAQGKNPPILETTGSIADSEAVGGSRKSRKRKSEVLTSITEPQQAPRRGGRERNFTVRYGQATPQTLESPSAQTVSAPSERPPIGKKKADKGNSQDVQKENPKGSNGSRGRKAKAKKGAVEVEEPLAEGAPVKKRRRTGK</sequence>
<name>A0ACB8SY22_9AGAM</name>
<reference evidence="1" key="1">
    <citation type="submission" date="2021-03" db="EMBL/GenBank/DDBJ databases">
        <authorList>
            <consortium name="DOE Joint Genome Institute"/>
            <person name="Ahrendt S."/>
            <person name="Looney B.P."/>
            <person name="Miyauchi S."/>
            <person name="Morin E."/>
            <person name="Drula E."/>
            <person name="Courty P.E."/>
            <person name="Chicoki N."/>
            <person name="Fauchery L."/>
            <person name="Kohler A."/>
            <person name="Kuo A."/>
            <person name="Labutti K."/>
            <person name="Pangilinan J."/>
            <person name="Lipzen A."/>
            <person name="Riley R."/>
            <person name="Andreopoulos W."/>
            <person name="He G."/>
            <person name="Johnson J."/>
            <person name="Barry K.W."/>
            <person name="Grigoriev I.V."/>
            <person name="Nagy L."/>
            <person name="Hibbett D."/>
            <person name="Henrissat B."/>
            <person name="Matheny P.B."/>
            <person name="Labbe J."/>
            <person name="Martin F."/>
        </authorList>
    </citation>
    <scope>NUCLEOTIDE SEQUENCE</scope>
    <source>
        <strain evidence="1">HHB10654</strain>
    </source>
</reference>
<reference evidence="1" key="2">
    <citation type="journal article" date="2022" name="New Phytol.">
        <title>Evolutionary transition to the ectomycorrhizal habit in the genomes of a hyperdiverse lineage of mushroom-forming fungi.</title>
        <authorList>
            <person name="Looney B."/>
            <person name="Miyauchi S."/>
            <person name="Morin E."/>
            <person name="Drula E."/>
            <person name="Courty P.E."/>
            <person name="Kohler A."/>
            <person name="Kuo A."/>
            <person name="LaButti K."/>
            <person name="Pangilinan J."/>
            <person name="Lipzen A."/>
            <person name="Riley R."/>
            <person name="Andreopoulos W."/>
            <person name="He G."/>
            <person name="Johnson J."/>
            <person name="Nolan M."/>
            <person name="Tritt A."/>
            <person name="Barry K.W."/>
            <person name="Grigoriev I.V."/>
            <person name="Nagy L.G."/>
            <person name="Hibbett D."/>
            <person name="Henrissat B."/>
            <person name="Matheny P.B."/>
            <person name="Labbe J."/>
            <person name="Martin F.M."/>
        </authorList>
    </citation>
    <scope>NUCLEOTIDE SEQUENCE</scope>
    <source>
        <strain evidence="1">HHB10654</strain>
    </source>
</reference>
<accession>A0ACB8SY22</accession>
<keyword evidence="2" id="KW-1185">Reference proteome</keyword>
<organism evidence="1 2">
    <name type="scientific">Artomyces pyxidatus</name>
    <dbReference type="NCBI Taxonomy" id="48021"/>
    <lineage>
        <taxon>Eukaryota</taxon>
        <taxon>Fungi</taxon>
        <taxon>Dikarya</taxon>
        <taxon>Basidiomycota</taxon>
        <taxon>Agaricomycotina</taxon>
        <taxon>Agaricomycetes</taxon>
        <taxon>Russulales</taxon>
        <taxon>Auriscalpiaceae</taxon>
        <taxon>Artomyces</taxon>
    </lineage>
</organism>
<dbReference type="Proteomes" id="UP000814140">
    <property type="component" value="Unassembled WGS sequence"/>
</dbReference>
<evidence type="ECO:0000313" key="1">
    <source>
        <dbReference type="EMBL" id="KAI0061017.1"/>
    </source>
</evidence>
<comment type="caution">
    <text evidence="1">The sequence shown here is derived from an EMBL/GenBank/DDBJ whole genome shotgun (WGS) entry which is preliminary data.</text>
</comment>
<gene>
    <name evidence="1" type="ORF">BV25DRAFT_1827258</name>
</gene>
<proteinExistence type="predicted"/>
<dbReference type="EMBL" id="MU277215">
    <property type="protein sequence ID" value="KAI0061017.1"/>
    <property type="molecule type" value="Genomic_DNA"/>
</dbReference>
<evidence type="ECO:0000313" key="2">
    <source>
        <dbReference type="Proteomes" id="UP000814140"/>
    </source>
</evidence>
<protein>
    <submittedName>
        <fullName evidence="1">Uncharacterized protein</fullName>
    </submittedName>
</protein>